<keyword evidence="4" id="KW-1185">Reference proteome</keyword>
<dbReference type="InterPro" id="IPR057893">
    <property type="entry name" value="LRV_2"/>
</dbReference>
<reference evidence="4" key="1">
    <citation type="journal article" date="2019" name="Int. J. Syst. Evol. Microbiol.">
        <title>The Global Catalogue of Microorganisms (GCM) 10K type strain sequencing project: providing services to taxonomists for standard genome sequencing and annotation.</title>
        <authorList>
            <consortium name="The Broad Institute Genomics Platform"/>
            <consortium name="The Broad Institute Genome Sequencing Center for Infectious Disease"/>
            <person name="Wu L."/>
            <person name="Ma J."/>
        </authorList>
    </citation>
    <scope>NUCLEOTIDE SEQUENCE [LARGE SCALE GENOMIC DNA]</scope>
    <source>
        <strain evidence="4">NBRC 106310</strain>
    </source>
</reference>
<dbReference type="RefSeq" id="WP_286299865.1">
    <property type="nucleotide sequence ID" value="NZ_AP027728.1"/>
</dbReference>
<evidence type="ECO:0000313" key="3">
    <source>
        <dbReference type="EMBL" id="BDZ39614.1"/>
    </source>
</evidence>
<gene>
    <name evidence="3" type="ORF">GCM10025863_22280</name>
</gene>
<organism evidence="3 4">
    <name type="scientific">Microbacterium suwonense</name>
    <dbReference type="NCBI Taxonomy" id="683047"/>
    <lineage>
        <taxon>Bacteria</taxon>
        <taxon>Bacillati</taxon>
        <taxon>Actinomycetota</taxon>
        <taxon>Actinomycetes</taxon>
        <taxon>Micrococcales</taxon>
        <taxon>Microbacteriaceae</taxon>
        <taxon>Microbacterium</taxon>
    </lineage>
</organism>
<evidence type="ECO:0000313" key="4">
    <source>
        <dbReference type="Proteomes" id="UP001321543"/>
    </source>
</evidence>
<keyword evidence="1" id="KW-0472">Membrane</keyword>
<proteinExistence type="predicted"/>
<protein>
    <recommendedName>
        <fullName evidence="2">Leucine rich repeat variant domain-containing protein</fullName>
    </recommendedName>
</protein>
<name>A0ABN6X4G4_9MICO</name>
<dbReference type="EMBL" id="AP027728">
    <property type="protein sequence ID" value="BDZ39614.1"/>
    <property type="molecule type" value="Genomic_DNA"/>
</dbReference>
<accession>A0ABN6X4G4</accession>
<dbReference type="Proteomes" id="UP001321543">
    <property type="component" value="Chromosome"/>
</dbReference>
<keyword evidence="1" id="KW-0812">Transmembrane</keyword>
<sequence>MTDTADREVLDPSTSAERLAQIAASRPDLAPMIARHPNAYPELVTWAQQTAGVIVAQPGAPIAPTAPSAERKPLLRRRGVIIGASITAAALVLGGGAFAAVRVITGGASSPEAAAQRLVDGTLGGDVLALAGTFAPSEARYLQPLLEHASKLQAPALEEGDVDYVELLSQLKDTVKVTLDGFQYEATEIAEGIQVVTLVDGTVTIDGDPEQVADALVELAYANPAYRKDIEGSYDGDSHFGNERSSMIEGLRKQLPIIWDIGDFNDDFEQRYDFERQSPLSVVVVDEGGWYVSPLLTGAELVYSQALVPAVRYDDRRLPLERGDDVIDANPAKSPESALQALADGAGDAFATGDVDALAAALPLPERRLLSIYGEAFFADAANQSSLGQDRRLDFPRLNVKSEEVDGGVQLTAKQVDMEYFALRETSGSVQFTRNCVLPDFGSRFCLDDQPVLGRLGLKTFHVIATQENGGWVINPLATISRQGQAMIDGYAEYLREDKLDKLFDVD</sequence>
<evidence type="ECO:0000259" key="2">
    <source>
        <dbReference type="Pfam" id="PF25591"/>
    </source>
</evidence>
<feature type="domain" description="Leucine rich repeat variant" evidence="2">
    <location>
        <begin position="5"/>
        <end position="57"/>
    </location>
</feature>
<keyword evidence="1" id="KW-1133">Transmembrane helix</keyword>
<feature type="transmembrane region" description="Helical" evidence="1">
    <location>
        <begin position="80"/>
        <end position="101"/>
    </location>
</feature>
<dbReference type="Pfam" id="PF25591">
    <property type="entry name" value="LRV_2"/>
    <property type="match status" value="1"/>
</dbReference>
<evidence type="ECO:0000256" key="1">
    <source>
        <dbReference type="SAM" id="Phobius"/>
    </source>
</evidence>